<evidence type="ECO:0000313" key="3">
    <source>
        <dbReference type="EnsemblPlants" id="AET03741"/>
    </source>
</evidence>
<keyword evidence="4" id="KW-1185">Reference proteome</keyword>
<evidence type="ECO:0000313" key="4">
    <source>
        <dbReference type="Proteomes" id="UP000002051"/>
    </source>
</evidence>
<feature type="transmembrane region" description="Helical" evidence="1">
    <location>
        <begin position="91"/>
        <end position="106"/>
    </location>
</feature>
<protein>
    <submittedName>
        <fullName evidence="2">Transmembrane protein, putative</fullName>
    </submittedName>
</protein>
<keyword evidence="1" id="KW-0472">Membrane</keyword>
<reference evidence="2 4" key="1">
    <citation type="journal article" date="2011" name="Nature">
        <title>The Medicago genome provides insight into the evolution of rhizobial symbioses.</title>
        <authorList>
            <person name="Young N.D."/>
            <person name="Debelle F."/>
            <person name="Oldroyd G.E."/>
            <person name="Geurts R."/>
            <person name="Cannon S.B."/>
            <person name="Udvardi M.K."/>
            <person name="Benedito V.A."/>
            <person name="Mayer K.F."/>
            <person name="Gouzy J."/>
            <person name="Schoof H."/>
            <person name="Van de Peer Y."/>
            <person name="Proost S."/>
            <person name="Cook D.R."/>
            <person name="Meyers B.C."/>
            <person name="Spannagl M."/>
            <person name="Cheung F."/>
            <person name="De Mita S."/>
            <person name="Krishnakumar V."/>
            <person name="Gundlach H."/>
            <person name="Zhou S."/>
            <person name="Mudge J."/>
            <person name="Bharti A.K."/>
            <person name="Murray J.D."/>
            <person name="Naoumkina M.A."/>
            <person name="Rosen B."/>
            <person name="Silverstein K.A."/>
            <person name="Tang H."/>
            <person name="Rombauts S."/>
            <person name="Zhao P.X."/>
            <person name="Zhou P."/>
            <person name="Barbe V."/>
            <person name="Bardou P."/>
            <person name="Bechner M."/>
            <person name="Bellec A."/>
            <person name="Berger A."/>
            <person name="Berges H."/>
            <person name="Bidwell S."/>
            <person name="Bisseling T."/>
            <person name="Choisne N."/>
            <person name="Couloux A."/>
            <person name="Denny R."/>
            <person name="Deshpande S."/>
            <person name="Dai X."/>
            <person name="Doyle J.J."/>
            <person name="Dudez A.M."/>
            <person name="Farmer A.D."/>
            <person name="Fouteau S."/>
            <person name="Franken C."/>
            <person name="Gibelin C."/>
            <person name="Gish J."/>
            <person name="Goldstein S."/>
            <person name="Gonzalez A.J."/>
            <person name="Green P.J."/>
            <person name="Hallab A."/>
            <person name="Hartog M."/>
            <person name="Hua A."/>
            <person name="Humphray S.J."/>
            <person name="Jeong D.H."/>
            <person name="Jing Y."/>
            <person name="Jocker A."/>
            <person name="Kenton S.M."/>
            <person name="Kim D.J."/>
            <person name="Klee K."/>
            <person name="Lai H."/>
            <person name="Lang C."/>
            <person name="Lin S."/>
            <person name="Macmil S.L."/>
            <person name="Magdelenat G."/>
            <person name="Matthews L."/>
            <person name="McCorrison J."/>
            <person name="Monaghan E.L."/>
            <person name="Mun J.H."/>
            <person name="Najar F.Z."/>
            <person name="Nicholson C."/>
            <person name="Noirot C."/>
            <person name="O'Bleness M."/>
            <person name="Paule C.R."/>
            <person name="Poulain J."/>
            <person name="Prion F."/>
            <person name="Qin B."/>
            <person name="Qu C."/>
            <person name="Retzel E.F."/>
            <person name="Riddle C."/>
            <person name="Sallet E."/>
            <person name="Samain S."/>
            <person name="Samson N."/>
            <person name="Sanders I."/>
            <person name="Saurat O."/>
            <person name="Scarpelli C."/>
            <person name="Schiex T."/>
            <person name="Segurens B."/>
            <person name="Severin A.J."/>
            <person name="Sherrier D.J."/>
            <person name="Shi R."/>
            <person name="Sims S."/>
            <person name="Singer S.R."/>
            <person name="Sinharoy S."/>
            <person name="Sterck L."/>
            <person name="Viollet A."/>
            <person name="Wang B.B."/>
            <person name="Wang K."/>
            <person name="Wang M."/>
            <person name="Wang X."/>
            <person name="Warfsmann J."/>
            <person name="Weissenbach J."/>
            <person name="White D.D."/>
            <person name="White J.D."/>
            <person name="Wiley G.B."/>
            <person name="Wincker P."/>
            <person name="Xing Y."/>
            <person name="Yang L."/>
            <person name="Yao Z."/>
            <person name="Ying F."/>
            <person name="Zhai J."/>
            <person name="Zhou L."/>
            <person name="Zuber A."/>
            <person name="Denarie J."/>
            <person name="Dixon R.A."/>
            <person name="May G.D."/>
            <person name="Schwartz D.C."/>
            <person name="Rogers J."/>
            <person name="Quetier F."/>
            <person name="Town C.D."/>
            <person name="Roe B.A."/>
        </authorList>
    </citation>
    <scope>NUCLEOTIDE SEQUENCE [LARGE SCALE GENOMIC DNA]</scope>
    <source>
        <strain evidence="2">A17</strain>
        <strain evidence="3 4">cv. Jemalong A17</strain>
    </source>
</reference>
<accession>G7LB68</accession>
<name>G7LB68_MEDTR</name>
<evidence type="ECO:0000313" key="2">
    <source>
        <dbReference type="EMBL" id="AET03741.1"/>
    </source>
</evidence>
<sequence length="173" mass="19744">MLRNKTSKTGLDVTDHKCLATAASRDKWIYHYKLKYLNFRDLNSIKDAGSKTKSQHEVVFTDVCPLEFRAMCSCSFRTPSRRPLKKNDRKFIAGYIFMLGGAPIYWCSIKEVMVALTFFEVVCISTPLKCFSSNMVKESRGRTCEVKCNVVTIKVDKIPTSNIAKKTNCTWDS</sequence>
<gene>
    <name evidence="2" type="ordered locus">MTR_8g075180</name>
</gene>
<reference evidence="2 4" key="2">
    <citation type="journal article" date="2014" name="BMC Genomics">
        <title>An improved genome release (version Mt4.0) for the model legume Medicago truncatula.</title>
        <authorList>
            <person name="Tang H."/>
            <person name="Krishnakumar V."/>
            <person name="Bidwell S."/>
            <person name="Rosen B."/>
            <person name="Chan A."/>
            <person name="Zhou S."/>
            <person name="Gentzbittel L."/>
            <person name="Childs K.L."/>
            <person name="Yandell M."/>
            <person name="Gundlach H."/>
            <person name="Mayer K.F."/>
            <person name="Schwartz D.C."/>
            <person name="Town C.D."/>
        </authorList>
    </citation>
    <scope>GENOME REANNOTATION</scope>
    <source>
        <strain evidence="3 4">cv. Jemalong A17</strain>
    </source>
</reference>
<dbReference type="EnsemblPlants" id="AET03741">
    <property type="protein sequence ID" value="AET03741"/>
    <property type="gene ID" value="MTR_8g075180"/>
</dbReference>
<proteinExistence type="predicted"/>
<dbReference type="AlphaFoldDB" id="G7LB68"/>
<organism evidence="2 4">
    <name type="scientific">Medicago truncatula</name>
    <name type="common">Barrel medic</name>
    <name type="synonym">Medicago tribuloides</name>
    <dbReference type="NCBI Taxonomy" id="3880"/>
    <lineage>
        <taxon>Eukaryota</taxon>
        <taxon>Viridiplantae</taxon>
        <taxon>Streptophyta</taxon>
        <taxon>Embryophyta</taxon>
        <taxon>Tracheophyta</taxon>
        <taxon>Spermatophyta</taxon>
        <taxon>Magnoliopsida</taxon>
        <taxon>eudicotyledons</taxon>
        <taxon>Gunneridae</taxon>
        <taxon>Pentapetalae</taxon>
        <taxon>rosids</taxon>
        <taxon>fabids</taxon>
        <taxon>Fabales</taxon>
        <taxon>Fabaceae</taxon>
        <taxon>Papilionoideae</taxon>
        <taxon>50 kb inversion clade</taxon>
        <taxon>NPAAA clade</taxon>
        <taxon>Hologalegina</taxon>
        <taxon>IRL clade</taxon>
        <taxon>Trifolieae</taxon>
        <taxon>Medicago</taxon>
    </lineage>
</organism>
<dbReference type="Proteomes" id="UP000002051">
    <property type="component" value="Chromosome 8"/>
</dbReference>
<dbReference type="PaxDb" id="3880-AET03741"/>
<evidence type="ECO:0000256" key="1">
    <source>
        <dbReference type="SAM" id="Phobius"/>
    </source>
</evidence>
<keyword evidence="1" id="KW-1133">Transmembrane helix</keyword>
<dbReference type="EMBL" id="CM001224">
    <property type="protein sequence ID" value="AET03741.1"/>
    <property type="molecule type" value="Genomic_DNA"/>
</dbReference>
<keyword evidence="1 2" id="KW-0812">Transmembrane</keyword>
<reference evidence="3" key="3">
    <citation type="submission" date="2015-04" db="UniProtKB">
        <authorList>
            <consortium name="EnsemblPlants"/>
        </authorList>
    </citation>
    <scope>IDENTIFICATION</scope>
    <source>
        <strain evidence="3">cv. Jemalong A17</strain>
    </source>
</reference>
<dbReference type="HOGENOM" id="CLU_1549906_0_0_1"/>